<keyword evidence="1" id="KW-0812">Transmembrane</keyword>
<feature type="transmembrane region" description="Helical" evidence="1">
    <location>
        <begin position="20"/>
        <end position="41"/>
    </location>
</feature>
<gene>
    <name evidence="2" type="ORF">CSOJ01_14430</name>
</gene>
<comment type="caution">
    <text evidence="2">The sequence shown here is derived from an EMBL/GenBank/DDBJ whole genome shotgun (WGS) entry which is preliminary data.</text>
</comment>
<name>A0A8H6IPV9_9PEZI</name>
<sequence>MGYIYVAETATTSLRAKTTVIAIMGIQAMATIYVYIAPIMLNSPTLEMSNTDLPCELVASVLGSLDDLRSLSSVLLASRHIYASFKAVPGIEASIIRRQVTPGLVPYAIAVLEASHLPRERHLITGVVSADRKAIIRLLDELNDRPTELLARLSSMPRSDLRKISDMHRLIHTLSMDFANNAWSHICGGNSAEAVTAVVLSAEEYRRYCRSFYRAELFYSLFRFAGGNADIV</sequence>
<dbReference type="EMBL" id="WIGN01000487">
    <property type="protein sequence ID" value="KAF6791032.1"/>
    <property type="molecule type" value="Genomic_DNA"/>
</dbReference>
<dbReference type="AlphaFoldDB" id="A0A8H6IPV9"/>
<dbReference type="Proteomes" id="UP000652219">
    <property type="component" value="Unassembled WGS sequence"/>
</dbReference>
<keyword evidence="1" id="KW-0472">Membrane</keyword>
<evidence type="ECO:0000313" key="3">
    <source>
        <dbReference type="Proteomes" id="UP000652219"/>
    </source>
</evidence>
<organism evidence="2 3">
    <name type="scientific">Colletotrichum sojae</name>
    <dbReference type="NCBI Taxonomy" id="2175907"/>
    <lineage>
        <taxon>Eukaryota</taxon>
        <taxon>Fungi</taxon>
        <taxon>Dikarya</taxon>
        <taxon>Ascomycota</taxon>
        <taxon>Pezizomycotina</taxon>
        <taxon>Sordariomycetes</taxon>
        <taxon>Hypocreomycetidae</taxon>
        <taxon>Glomerellales</taxon>
        <taxon>Glomerellaceae</taxon>
        <taxon>Colletotrichum</taxon>
        <taxon>Colletotrichum orchidearum species complex</taxon>
    </lineage>
</organism>
<accession>A0A8H6IPV9</accession>
<keyword evidence="1" id="KW-1133">Transmembrane helix</keyword>
<feature type="non-terminal residue" evidence="2">
    <location>
        <position position="1"/>
    </location>
</feature>
<evidence type="ECO:0000256" key="1">
    <source>
        <dbReference type="SAM" id="Phobius"/>
    </source>
</evidence>
<proteinExistence type="predicted"/>
<reference evidence="2 3" key="1">
    <citation type="journal article" date="2020" name="Phytopathology">
        <title>Genome Sequence Resources of Colletotrichum truncatum, C. plurivorum, C. musicola, and C. sojae: Four Species Pathogenic to Soybean (Glycine max).</title>
        <authorList>
            <person name="Rogerio F."/>
            <person name="Boufleur T.R."/>
            <person name="Ciampi-Guillardi M."/>
            <person name="Sukno S.A."/>
            <person name="Thon M.R."/>
            <person name="Massola Junior N.S."/>
            <person name="Baroncelli R."/>
        </authorList>
    </citation>
    <scope>NUCLEOTIDE SEQUENCE [LARGE SCALE GENOMIC DNA]</scope>
    <source>
        <strain evidence="2 3">LFN0009</strain>
    </source>
</reference>
<keyword evidence="3" id="KW-1185">Reference proteome</keyword>
<protein>
    <submittedName>
        <fullName evidence="2">Uncharacterized protein</fullName>
    </submittedName>
</protein>
<evidence type="ECO:0000313" key="2">
    <source>
        <dbReference type="EMBL" id="KAF6791032.1"/>
    </source>
</evidence>